<protein>
    <submittedName>
        <fullName evidence="2">Uncharacterized protein</fullName>
    </submittedName>
</protein>
<comment type="caution">
    <text evidence="2">The sequence shown here is derived from an EMBL/GenBank/DDBJ whole genome shotgun (WGS) entry which is preliminary data.</text>
</comment>
<dbReference type="Proteomes" id="UP000295083">
    <property type="component" value="Unassembled WGS sequence"/>
</dbReference>
<sequence length="267" mass="29565">MGWRKVLKMSSYRGSRPSSTASDDSYHSYTYSVCSSPRLAPLQRPQSMPVNTLSIQLPGANTNISNHMSSPPDAASMPEPQGQYRSVILLCSFLNLGNNVIPVRITDEFGMPIGMLQFLNDATGEVMTLIRSHSRRLNLMSREDSKTVRSMLSAYGYFNIRWDLGGDVIGQTALPLLDRDVAWTEAVKLMTAPGARHCVLMALPRAKDKWLRDNILSGEFLRTYASSESSEEVPVEPGAEPKAPHREDRGGSWGGNDNPGPRVHWTN</sequence>
<evidence type="ECO:0000313" key="3">
    <source>
        <dbReference type="Proteomes" id="UP000295083"/>
    </source>
</evidence>
<gene>
    <name evidence="2" type="ORF">C8035_v011757</name>
</gene>
<proteinExistence type="predicted"/>
<dbReference type="EMBL" id="QAPG01000073">
    <property type="protein sequence ID" value="TDZ32757.1"/>
    <property type="molecule type" value="Genomic_DNA"/>
</dbReference>
<keyword evidence="3" id="KW-1185">Reference proteome</keyword>
<evidence type="ECO:0000313" key="2">
    <source>
        <dbReference type="EMBL" id="TDZ32757.1"/>
    </source>
</evidence>
<feature type="region of interest" description="Disordered" evidence="1">
    <location>
        <begin position="225"/>
        <end position="267"/>
    </location>
</feature>
<organism evidence="2 3">
    <name type="scientific">Colletotrichum spinosum</name>
    <dbReference type="NCBI Taxonomy" id="1347390"/>
    <lineage>
        <taxon>Eukaryota</taxon>
        <taxon>Fungi</taxon>
        <taxon>Dikarya</taxon>
        <taxon>Ascomycota</taxon>
        <taxon>Pezizomycotina</taxon>
        <taxon>Sordariomycetes</taxon>
        <taxon>Hypocreomycetidae</taxon>
        <taxon>Glomerellales</taxon>
        <taxon>Glomerellaceae</taxon>
        <taxon>Colletotrichum</taxon>
        <taxon>Colletotrichum orbiculare species complex</taxon>
    </lineage>
</organism>
<reference evidence="2 3" key="1">
    <citation type="submission" date="2018-11" db="EMBL/GenBank/DDBJ databases">
        <title>Genome sequence and assembly of Colletotrichum spinosum.</title>
        <authorList>
            <person name="Gan P."/>
            <person name="Shirasu K."/>
        </authorList>
    </citation>
    <scope>NUCLEOTIDE SEQUENCE [LARGE SCALE GENOMIC DNA]</scope>
    <source>
        <strain evidence="2 3">CBS 515.97</strain>
    </source>
</reference>
<feature type="region of interest" description="Disordered" evidence="1">
    <location>
        <begin position="1"/>
        <end position="26"/>
    </location>
</feature>
<evidence type="ECO:0000256" key="1">
    <source>
        <dbReference type="SAM" id="MobiDB-lite"/>
    </source>
</evidence>
<feature type="compositionally biased region" description="Polar residues" evidence="1">
    <location>
        <begin position="12"/>
        <end position="26"/>
    </location>
</feature>
<name>A0A4R8Q317_9PEZI</name>
<accession>A0A4R8Q317</accession>
<dbReference type="AlphaFoldDB" id="A0A4R8Q317"/>